<dbReference type="PRINTS" id="PR00455">
    <property type="entry name" value="HTHTETR"/>
</dbReference>
<evidence type="ECO:0000313" key="4">
    <source>
        <dbReference type="EMBL" id="GAA1984507.1"/>
    </source>
</evidence>
<accession>A0ABP5DQG2</accession>
<comment type="caution">
    <text evidence="4">The sequence shown here is derived from an EMBL/GenBank/DDBJ whole genome shotgun (WGS) entry which is preliminary data.</text>
</comment>
<keyword evidence="5" id="KW-1185">Reference proteome</keyword>
<dbReference type="SUPFAM" id="SSF46689">
    <property type="entry name" value="Homeodomain-like"/>
    <property type="match status" value="1"/>
</dbReference>
<feature type="DNA-binding region" description="H-T-H motif" evidence="2">
    <location>
        <begin position="46"/>
        <end position="65"/>
    </location>
</feature>
<dbReference type="PANTHER" id="PTHR43479">
    <property type="entry name" value="ACREF/ENVCD OPERON REPRESSOR-RELATED"/>
    <property type="match status" value="1"/>
</dbReference>
<proteinExistence type="predicted"/>
<dbReference type="PANTHER" id="PTHR43479:SF11">
    <property type="entry name" value="ACREF_ENVCD OPERON REPRESSOR-RELATED"/>
    <property type="match status" value="1"/>
</dbReference>
<evidence type="ECO:0000313" key="5">
    <source>
        <dbReference type="Proteomes" id="UP001499854"/>
    </source>
</evidence>
<dbReference type="Pfam" id="PF00440">
    <property type="entry name" value="TetR_N"/>
    <property type="match status" value="1"/>
</dbReference>
<dbReference type="InterPro" id="IPR001647">
    <property type="entry name" value="HTH_TetR"/>
</dbReference>
<dbReference type="EMBL" id="BAAAQM010000033">
    <property type="protein sequence ID" value="GAA1984507.1"/>
    <property type="molecule type" value="Genomic_DNA"/>
</dbReference>
<evidence type="ECO:0000256" key="2">
    <source>
        <dbReference type="PROSITE-ProRule" id="PRU00335"/>
    </source>
</evidence>
<protein>
    <submittedName>
        <fullName evidence="4">TetR/AcrR family transcriptional regulator</fullName>
    </submittedName>
</protein>
<keyword evidence="1 2" id="KW-0238">DNA-binding</keyword>
<name>A0ABP5DQG2_9ACTN</name>
<dbReference type="Proteomes" id="UP001499854">
    <property type="component" value="Unassembled WGS sequence"/>
</dbReference>
<dbReference type="InterPro" id="IPR009057">
    <property type="entry name" value="Homeodomain-like_sf"/>
</dbReference>
<gene>
    <name evidence="4" type="ORF">GCM10009838_53050</name>
</gene>
<dbReference type="InterPro" id="IPR050624">
    <property type="entry name" value="HTH-type_Tx_Regulator"/>
</dbReference>
<dbReference type="Gene3D" id="1.10.357.10">
    <property type="entry name" value="Tetracycline Repressor, domain 2"/>
    <property type="match status" value="1"/>
</dbReference>
<feature type="domain" description="HTH tetR-type" evidence="3">
    <location>
        <begin position="23"/>
        <end position="83"/>
    </location>
</feature>
<evidence type="ECO:0000259" key="3">
    <source>
        <dbReference type="PROSITE" id="PS50977"/>
    </source>
</evidence>
<dbReference type="PROSITE" id="PS50977">
    <property type="entry name" value="HTH_TETR_2"/>
    <property type="match status" value="1"/>
</dbReference>
<organism evidence="4 5">
    <name type="scientific">Catenulispora subtropica</name>
    <dbReference type="NCBI Taxonomy" id="450798"/>
    <lineage>
        <taxon>Bacteria</taxon>
        <taxon>Bacillati</taxon>
        <taxon>Actinomycetota</taxon>
        <taxon>Actinomycetes</taxon>
        <taxon>Catenulisporales</taxon>
        <taxon>Catenulisporaceae</taxon>
        <taxon>Catenulispora</taxon>
    </lineage>
</organism>
<reference evidence="5" key="1">
    <citation type="journal article" date="2019" name="Int. J. Syst. Evol. Microbiol.">
        <title>The Global Catalogue of Microorganisms (GCM) 10K type strain sequencing project: providing services to taxonomists for standard genome sequencing and annotation.</title>
        <authorList>
            <consortium name="The Broad Institute Genomics Platform"/>
            <consortium name="The Broad Institute Genome Sequencing Center for Infectious Disease"/>
            <person name="Wu L."/>
            <person name="Ma J."/>
        </authorList>
    </citation>
    <scope>NUCLEOTIDE SEQUENCE [LARGE SCALE GENOMIC DNA]</scope>
    <source>
        <strain evidence="5">JCM 16013</strain>
    </source>
</reference>
<dbReference type="Gene3D" id="1.10.10.60">
    <property type="entry name" value="Homeodomain-like"/>
    <property type="match status" value="1"/>
</dbReference>
<dbReference type="RefSeq" id="WP_344659829.1">
    <property type="nucleotide sequence ID" value="NZ_BAAAQM010000033.1"/>
</dbReference>
<sequence length="210" mass="22484">MAQDKYLTLPRGHHRLSRDEVGAAQRTRLLLAVVEVVAERGYAATSVGDVLKRAHISRQTFYEHFANKEDCFLAAFDEAADLLIARMQAALGPASDPVLVRMDRVFESYLAGLSAAPELARALLVEVYGAGRAGVARRAAVQERFAVTIADAVTVGQRWRGGLSPHFIGRAVIGAVSALVTARIEAGEAATLPELRGELVELVGALLDPA</sequence>
<evidence type="ECO:0000256" key="1">
    <source>
        <dbReference type="ARBA" id="ARBA00023125"/>
    </source>
</evidence>